<keyword evidence="2" id="KW-1185">Reference proteome</keyword>
<evidence type="ECO:0000313" key="2">
    <source>
        <dbReference type="Proteomes" id="UP000016637"/>
    </source>
</evidence>
<protein>
    <submittedName>
        <fullName evidence="1">Uncharacterized protein</fullName>
    </submittedName>
</protein>
<dbReference type="Proteomes" id="UP000016637">
    <property type="component" value="Unassembled WGS sequence"/>
</dbReference>
<reference evidence="1 2" key="1">
    <citation type="submission" date="2013-08" db="EMBL/GenBank/DDBJ databases">
        <authorList>
            <person name="Weinstock G."/>
            <person name="Sodergren E."/>
            <person name="Wylie T."/>
            <person name="Fulton L."/>
            <person name="Fulton R."/>
            <person name="Fronick C."/>
            <person name="O'Laughlin M."/>
            <person name="Godfrey J."/>
            <person name="Miner T."/>
            <person name="Herter B."/>
            <person name="Appelbaum E."/>
            <person name="Cordes M."/>
            <person name="Lek S."/>
            <person name="Wollam A."/>
            <person name="Pepin K.H."/>
            <person name="Palsikar V.B."/>
            <person name="Mitreva M."/>
            <person name="Wilson R.K."/>
        </authorList>
    </citation>
    <scope>NUCLEOTIDE SEQUENCE [LARGE SCALE GENOMIC DNA]</scope>
    <source>
        <strain evidence="1 2">ATCC 700627</strain>
    </source>
</reference>
<proteinExistence type="predicted"/>
<sequence length="51" mass="6484">MYNKFKGMDFFPYPIFIIQPKILNILKEKCYRRYFYSFFFFVKKCIHDIIK</sequence>
<dbReference type="HOGENOM" id="CLU_3099235_0_0_9"/>
<gene>
    <name evidence="1" type="ORF">HMPREF1983_00643</name>
</gene>
<organism evidence="1 2">
    <name type="scientific">Gemella bergeri ATCC 700627</name>
    <dbReference type="NCBI Taxonomy" id="1321820"/>
    <lineage>
        <taxon>Bacteria</taxon>
        <taxon>Bacillati</taxon>
        <taxon>Bacillota</taxon>
        <taxon>Bacilli</taxon>
        <taxon>Bacillales</taxon>
        <taxon>Gemellaceae</taxon>
        <taxon>Gemella</taxon>
    </lineage>
</organism>
<comment type="caution">
    <text evidence="1">The sequence shown here is derived from an EMBL/GenBank/DDBJ whole genome shotgun (WGS) entry which is preliminary data.</text>
</comment>
<evidence type="ECO:0000313" key="1">
    <source>
        <dbReference type="EMBL" id="ERK58925.1"/>
    </source>
</evidence>
<dbReference type="EMBL" id="AWVP01000041">
    <property type="protein sequence ID" value="ERK58925.1"/>
    <property type="molecule type" value="Genomic_DNA"/>
</dbReference>
<accession>U2Q817</accession>
<name>U2Q817_9BACL</name>
<dbReference type="AlphaFoldDB" id="U2Q817"/>